<dbReference type="SUPFAM" id="SSF49695">
    <property type="entry name" value="gamma-Crystallin-like"/>
    <property type="match status" value="1"/>
</dbReference>
<dbReference type="PROSITE" id="PS50915">
    <property type="entry name" value="CRYSTALLIN_BETA_GAMMA"/>
    <property type="match status" value="1"/>
</dbReference>
<dbReference type="STRING" id="112248.SAMN05444392_10293"/>
<proteinExistence type="inferred from homology"/>
<dbReference type="Pfam" id="PF00030">
    <property type="entry name" value="Crystall"/>
    <property type="match status" value="1"/>
</dbReference>
<evidence type="ECO:0000259" key="4">
    <source>
        <dbReference type="PROSITE" id="PS50915"/>
    </source>
</evidence>
<gene>
    <name evidence="5" type="ORF">SAMN05444392_10293</name>
</gene>
<dbReference type="AlphaFoldDB" id="A0A1M4UZ87"/>
<accession>A0A1M4UZ87</accession>
<dbReference type="SMART" id="SM00247">
    <property type="entry name" value="XTALbg"/>
    <property type="match status" value="1"/>
</dbReference>
<dbReference type="RefSeq" id="WP_084731104.1">
    <property type="nucleotide sequence ID" value="NZ_FQVL01000002.1"/>
</dbReference>
<organism evidence="5 6">
    <name type="scientific">Seinonella peptonophila</name>
    <dbReference type="NCBI Taxonomy" id="112248"/>
    <lineage>
        <taxon>Bacteria</taxon>
        <taxon>Bacillati</taxon>
        <taxon>Bacillota</taxon>
        <taxon>Bacilli</taxon>
        <taxon>Bacillales</taxon>
        <taxon>Thermoactinomycetaceae</taxon>
        <taxon>Seinonella</taxon>
    </lineage>
</organism>
<sequence>MKKRATLLSAFVLFGCALLPSSVFANKGNTERSSCVEFFEHIDYGGKSITYCNDVSNVGNAWNDTFSSAKVSSGNGVIVYEHSDYAGDRWELRPGNYSNFKNQGWNDRISSVDIK</sequence>
<keyword evidence="3" id="KW-0732">Signal</keyword>
<evidence type="ECO:0000256" key="2">
    <source>
        <dbReference type="ARBA" id="ARBA00022737"/>
    </source>
</evidence>
<feature type="chain" id="PRO_5012363927" evidence="3">
    <location>
        <begin position="26"/>
        <end position="115"/>
    </location>
</feature>
<dbReference type="OrthoDB" id="787205at2"/>
<protein>
    <submittedName>
        <fullName evidence="5">Beta/Gamma crystallin</fullName>
    </submittedName>
</protein>
<dbReference type="PROSITE" id="PS51257">
    <property type="entry name" value="PROKAR_LIPOPROTEIN"/>
    <property type="match status" value="1"/>
</dbReference>
<evidence type="ECO:0000256" key="1">
    <source>
        <dbReference type="ARBA" id="ARBA00009646"/>
    </source>
</evidence>
<evidence type="ECO:0000313" key="6">
    <source>
        <dbReference type="Proteomes" id="UP000184476"/>
    </source>
</evidence>
<dbReference type="InterPro" id="IPR011024">
    <property type="entry name" value="G_crystallin-like"/>
</dbReference>
<dbReference type="InterPro" id="IPR001064">
    <property type="entry name" value="Beta/gamma_crystallin"/>
</dbReference>
<comment type="similarity">
    <text evidence="1">Belongs to the beta/gamma-crystallin family.</text>
</comment>
<evidence type="ECO:0000313" key="5">
    <source>
        <dbReference type="EMBL" id="SHE61992.1"/>
    </source>
</evidence>
<feature type="domain" description="Beta/gamma crystallin 'Greek key'" evidence="4">
    <location>
        <begin position="75"/>
        <end position="115"/>
    </location>
</feature>
<name>A0A1M4UZ87_9BACL</name>
<keyword evidence="2" id="KW-0677">Repeat</keyword>
<feature type="signal peptide" evidence="3">
    <location>
        <begin position="1"/>
        <end position="25"/>
    </location>
</feature>
<dbReference type="Proteomes" id="UP000184476">
    <property type="component" value="Unassembled WGS sequence"/>
</dbReference>
<dbReference type="Gene3D" id="2.60.20.10">
    <property type="entry name" value="Crystallins"/>
    <property type="match status" value="1"/>
</dbReference>
<keyword evidence="6" id="KW-1185">Reference proteome</keyword>
<dbReference type="EMBL" id="FQVL01000002">
    <property type="protein sequence ID" value="SHE61992.1"/>
    <property type="molecule type" value="Genomic_DNA"/>
</dbReference>
<evidence type="ECO:0000256" key="3">
    <source>
        <dbReference type="SAM" id="SignalP"/>
    </source>
</evidence>
<reference evidence="5 6" key="1">
    <citation type="submission" date="2016-11" db="EMBL/GenBank/DDBJ databases">
        <authorList>
            <person name="Jaros S."/>
            <person name="Januszkiewicz K."/>
            <person name="Wedrychowicz H."/>
        </authorList>
    </citation>
    <scope>NUCLEOTIDE SEQUENCE [LARGE SCALE GENOMIC DNA]</scope>
    <source>
        <strain evidence="5 6">DSM 44666</strain>
    </source>
</reference>